<reference evidence="6 7" key="1">
    <citation type="submission" date="2019-02" db="EMBL/GenBank/DDBJ databases">
        <title>Emended description of the genus Rhodopseudomonas and description of Rhodopseudomonas albus sp. nov., a non-phototrophic, heavy-metal-tolerant bacterium isolated from garden soil.</title>
        <authorList>
            <person name="Bao Z."/>
            <person name="Cao W.W."/>
            <person name="Sato Y."/>
            <person name="Nishizawa T."/>
            <person name="Zhao J."/>
            <person name="Guo Y."/>
            <person name="Ohta H."/>
        </authorList>
    </citation>
    <scope>NUCLEOTIDE SEQUENCE [LARGE SCALE GENOMIC DNA]</scope>
    <source>
        <strain evidence="6 7">SK50-23</strain>
    </source>
</reference>
<evidence type="ECO:0000313" key="6">
    <source>
        <dbReference type="EMBL" id="QUS40018.1"/>
    </source>
</evidence>
<sequence>MDTPTTRVSILEVSAELYADLGYSAVSMRDIAKKVGVTPANLYHHFKGKDDLIREALAHVFAEKTAPIAALLNEKHDEAERLGIFIAYFVKLLAEDRVFFRLLVRELVDGDENRLGYLARSVLERPFRLISSLAGPGQSEDQQFLATVSIVSLVLGHALLAPLLPHLPGGRPDHSDASVVIGHVTAALSRAFHSNGNDK</sequence>
<dbReference type="InterPro" id="IPR009057">
    <property type="entry name" value="Homeodomain-like_sf"/>
</dbReference>
<dbReference type="Proteomes" id="UP000682843">
    <property type="component" value="Chromosome"/>
</dbReference>
<organism evidence="6 7">
    <name type="scientific">Tardiphaga alba</name>
    <dbReference type="NCBI Taxonomy" id="340268"/>
    <lineage>
        <taxon>Bacteria</taxon>
        <taxon>Pseudomonadati</taxon>
        <taxon>Pseudomonadota</taxon>
        <taxon>Alphaproteobacteria</taxon>
        <taxon>Hyphomicrobiales</taxon>
        <taxon>Nitrobacteraceae</taxon>
        <taxon>Tardiphaga</taxon>
    </lineage>
</organism>
<keyword evidence="7" id="KW-1185">Reference proteome</keyword>
<dbReference type="SUPFAM" id="SSF46689">
    <property type="entry name" value="Homeodomain-like"/>
    <property type="match status" value="1"/>
</dbReference>
<evidence type="ECO:0000256" key="3">
    <source>
        <dbReference type="ARBA" id="ARBA00023163"/>
    </source>
</evidence>
<dbReference type="PROSITE" id="PS50977">
    <property type="entry name" value="HTH_TETR_2"/>
    <property type="match status" value="1"/>
</dbReference>
<gene>
    <name evidence="6" type="ORF">RPMA_15165</name>
</gene>
<feature type="DNA-binding region" description="H-T-H motif" evidence="4">
    <location>
        <begin position="27"/>
        <end position="46"/>
    </location>
</feature>
<keyword evidence="3" id="KW-0804">Transcription</keyword>
<evidence type="ECO:0000259" key="5">
    <source>
        <dbReference type="PROSITE" id="PS50977"/>
    </source>
</evidence>
<keyword evidence="1" id="KW-0805">Transcription regulation</keyword>
<evidence type="ECO:0000313" key="7">
    <source>
        <dbReference type="Proteomes" id="UP000682843"/>
    </source>
</evidence>
<dbReference type="PANTHER" id="PTHR30055:SF234">
    <property type="entry name" value="HTH-TYPE TRANSCRIPTIONAL REGULATOR BETI"/>
    <property type="match status" value="1"/>
</dbReference>
<dbReference type="PRINTS" id="PR00455">
    <property type="entry name" value="HTHTETR"/>
</dbReference>
<dbReference type="InterPro" id="IPR023772">
    <property type="entry name" value="DNA-bd_HTH_TetR-type_CS"/>
</dbReference>
<keyword evidence="2 4" id="KW-0238">DNA-binding</keyword>
<dbReference type="InterPro" id="IPR001647">
    <property type="entry name" value="HTH_TetR"/>
</dbReference>
<dbReference type="PANTHER" id="PTHR30055">
    <property type="entry name" value="HTH-TYPE TRANSCRIPTIONAL REGULATOR RUTR"/>
    <property type="match status" value="1"/>
</dbReference>
<dbReference type="InterPro" id="IPR050109">
    <property type="entry name" value="HTH-type_TetR-like_transc_reg"/>
</dbReference>
<protein>
    <submittedName>
        <fullName evidence="6">TetR/AcrR family transcriptional regulator</fullName>
    </submittedName>
</protein>
<evidence type="ECO:0000256" key="2">
    <source>
        <dbReference type="ARBA" id="ARBA00023125"/>
    </source>
</evidence>
<name>A0ABX8A8M9_9BRAD</name>
<dbReference type="Gene3D" id="1.10.357.10">
    <property type="entry name" value="Tetracycline Repressor, domain 2"/>
    <property type="match status" value="1"/>
</dbReference>
<accession>A0ABX8A8M9</accession>
<dbReference type="Pfam" id="PF00440">
    <property type="entry name" value="TetR_N"/>
    <property type="match status" value="1"/>
</dbReference>
<proteinExistence type="predicted"/>
<evidence type="ECO:0000256" key="4">
    <source>
        <dbReference type="PROSITE-ProRule" id="PRU00335"/>
    </source>
</evidence>
<feature type="domain" description="HTH tetR-type" evidence="5">
    <location>
        <begin position="4"/>
        <end position="64"/>
    </location>
</feature>
<dbReference type="EMBL" id="CP036498">
    <property type="protein sequence ID" value="QUS40018.1"/>
    <property type="molecule type" value="Genomic_DNA"/>
</dbReference>
<evidence type="ECO:0000256" key="1">
    <source>
        <dbReference type="ARBA" id="ARBA00023015"/>
    </source>
</evidence>
<dbReference type="PROSITE" id="PS01081">
    <property type="entry name" value="HTH_TETR_1"/>
    <property type="match status" value="1"/>
</dbReference>
<dbReference type="RefSeq" id="WP_211908305.1">
    <property type="nucleotide sequence ID" value="NZ_CP036498.1"/>
</dbReference>